<proteinExistence type="predicted"/>
<organism evidence="3 4">
    <name type="scientific">Aureococcus anophagefferens</name>
    <name type="common">Harmful bloom alga</name>
    <dbReference type="NCBI Taxonomy" id="44056"/>
    <lineage>
        <taxon>Eukaryota</taxon>
        <taxon>Sar</taxon>
        <taxon>Stramenopiles</taxon>
        <taxon>Ochrophyta</taxon>
        <taxon>Pelagophyceae</taxon>
        <taxon>Pelagomonadales</taxon>
        <taxon>Pelagomonadaceae</taxon>
        <taxon>Aureococcus</taxon>
    </lineage>
</organism>
<feature type="compositionally biased region" description="Low complexity" evidence="2">
    <location>
        <begin position="155"/>
        <end position="169"/>
    </location>
</feature>
<keyword evidence="4" id="KW-1185">Reference proteome</keyword>
<feature type="compositionally biased region" description="Basic residues" evidence="2">
    <location>
        <begin position="139"/>
        <end position="154"/>
    </location>
</feature>
<dbReference type="EMBL" id="JBBJCI010000371">
    <property type="protein sequence ID" value="KAK7232063.1"/>
    <property type="molecule type" value="Genomic_DNA"/>
</dbReference>
<evidence type="ECO:0000313" key="3">
    <source>
        <dbReference type="EMBL" id="KAK7232063.1"/>
    </source>
</evidence>
<feature type="coiled-coil region" evidence="1">
    <location>
        <begin position="200"/>
        <end position="234"/>
    </location>
</feature>
<feature type="compositionally biased region" description="Basic and acidic residues" evidence="2">
    <location>
        <begin position="99"/>
        <end position="125"/>
    </location>
</feature>
<reference evidence="3 4" key="1">
    <citation type="submission" date="2024-03" db="EMBL/GenBank/DDBJ databases">
        <title>Aureococcus anophagefferens CCMP1851 and Kratosvirus quantuckense: Draft genome of a second virus-susceptible host strain in the model system.</title>
        <authorList>
            <person name="Chase E."/>
            <person name="Truchon A.R."/>
            <person name="Schepens W."/>
            <person name="Wilhelm S.W."/>
        </authorList>
    </citation>
    <scope>NUCLEOTIDE SEQUENCE [LARGE SCALE GENOMIC DNA]</scope>
    <source>
        <strain evidence="3 4">CCMP1851</strain>
    </source>
</reference>
<feature type="region of interest" description="Disordered" evidence="2">
    <location>
        <begin position="49"/>
        <end position="200"/>
    </location>
</feature>
<gene>
    <name evidence="3" type="ORF">SO694_00031232</name>
</gene>
<dbReference type="Proteomes" id="UP001363151">
    <property type="component" value="Unassembled WGS sequence"/>
</dbReference>
<evidence type="ECO:0000313" key="4">
    <source>
        <dbReference type="Proteomes" id="UP001363151"/>
    </source>
</evidence>
<accession>A0ABR1FJL7</accession>
<feature type="region of interest" description="Disordered" evidence="2">
    <location>
        <begin position="1"/>
        <end position="26"/>
    </location>
</feature>
<feature type="compositionally biased region" description="Low complexity" evidence="2">
    <location>
        <begin position="127"/>
        <end position="138"/>
    </location>
</feature>
<evidence type="ECO:0000256" key="2">
    <source>
        <dbReference type="SAM" id="MobiDB-lite"/>
    </source>
</evidence>
<evidence type="ECO:0000256" key="1">
    <source>
        <dbReference type="SAM" id="Coils"/>
    </source>
</evidence>
<feature type="compositionally biased region" description="Basic residues" evidence="2">
    <location>
        <begin position="170"/>
        <end position="179"/>
    </location>
</feature>
<protein>
    <submittedName>
        <fullName evidence="3">Uncharacterized protein</fullName>
    </submittedName>
</protein>
<comment type="caution">
    <text evidence="3">The sequence shown here is derived from an EMBL/GenBank/DDBJ whole genome shotgun (WGS) entry which is preliminary data.</text>
</comment>
<keyword evidence="1" id="KW-0175">Coiled coil</keyword>
<sequence>MEHLNPVTGSPLRVGPHGGDMQPRAYGSSVDAEYFDARQLETEVLSHNAQVIRERERPTAESEEEVLEWTGRGRRPSANGRGSKLGDIISYDGGRAGRSTREDAPANLRRDGGVTRDQLRRRDDVYGAPARPSSGSRPGPRRGATRGPRRRRGATSRPTGRARAVAARAAARRRSGRRAGRADPSPSAYDPPRAKNDSIARHLQDALAAALRENERLDGDLKAALAEVERYRRRFGPLPP</sequence>
<name>A0ABR1FJL7_AURAN</name>